<feature type="region of interest" description="Disordered" evidence="12">
    <location>
        <begin position="363"/>
        <end position="395"/>
    </location>
</feature>
<feature type="transmembrane region" description="Helical" evidence="13">
    <location>
        <begin position="79"/>
        <end position="97"/>
    </location>
</feature>
<sequence length="507" mass="55933">MVSRKSVVVYVITSFLACSLFLADYANTYREFYPMMVALANSSSFRLLIVNTAIAFVVLLWMALQMCFFGELNASEETALLTSFTLYLVECILVPLYMDEPIISGTSFFFLFTLAWRVLHRLASERVTTLSTVQMTWVSATRMPAYLCFAIILDTGIVTWMIKTRPTLTGEKASLHYSIILLYMLLLSSSLRSAVHFASLFVLRGQHTLLSFVADAVASIAESMLFVGVYAYIFYKSALPLLLLRGFVEHVLKIFEKTSGLFEFLVLTRRVRNSMPDATAEDLARDGRCTICYEDMMLGGGTKRLPCGHCYHMDCLERWLEGHSTCPYCRANIMQMRSANVVAAPPAEEVEPASAGVVDVAAPPPAPEAAAGANAAGDGHLPAGEEEVQQQQLIDTSDRMEYDIREAYERYRKRFLSTSLAVSDLTVARGHSAPATNAGSSGLHCTALPASLTTSTRAVVTTAEPVSPKTVDGLKVKAYREYHKRLQEAERELQAALQLAEELGSAS</sequence>
<evidence type="ECO:0000256" key="7">
    <source>
        <dbReference type="ARBA" id="ARBA00022833"/>
    </source>
</evidence>
<comment type="caution">
    <text evidence="15">The sequence shown here is derived from an EMBL/GenBank/DDBJ whole genome shotgun (WGS) entry which is preliminary data.</text>
</comment>
<feature type="transmembrane region" description="Helical" evidence="13">
    <location>
        <begin position="103"/>
        <end position="123"/>
    </location>
</feature>
<feature type="compositionally biased region" description="Low complexity" evidence="12">
    <location>
        <begin position="368"/>
        <end position="377"/>
    </location>
</feature>
<keyword evidence="9 13" id="KW-0472">Membrane</keyword>
<feature type="transmembrane region" description="Helical" evidence="13">
    <location>
        <begin position="174"/>
        <end position="191"/>
    </location>
</feature>
<accession>A0A836ITT5</accession>
<keyword evidence="3" id="KW-0808">Transferase</keyword>
<keyword evidence="11" id="KW-0175">Coiled coil</keyword>
<dbReference type="RefSeq" id="XP_067758470.1">
    <property type="nucleotide sequence ID" value="XM_067902123.1"/>
</dbReference>
<name>A0A836ITT5_9TRYP</name>
<dbReference type="Pfam" id="PF25563">
    <property type="entry name" value="TPR_SYVN1_N"/>
    <property type="match status" value="1"/>
</dbReference>
<evidence type="ECO:0000256" key="5">
    <source>
        <dbReference type="ARBA" id="ARBA00022723"/>
    </source>
</evidence>
<dbReference type="InterPro" id="IPR013083">
    <property type="entry name" value="Znf_RING/FYVE/PHD"/>
</dbReference>
<evidence type="ECO:0000313" key="16">
    <source>
        <dbReference type="Proteomes" id="UP000674318"/>
    </source>
</evidence>
<dbReference type="GO" id="GO:0005789">
    <property type="term" value="C:endoplasmic reticulum membrane"/>
    <property type="evidence" value="ECO:0007669"/>
    <property type="project" value="UniProtKB-SubCell"/>
</dbReference>
<dbReference type="PROSITE" id="PS51257">
    <property type="entry name" value="PROKAR_LIPOPROTEIN"/>
    <property type="match status" value="1"/>
</dbReference>
<dbReference type="AlphaFoldDB" id="A0A836ITT5"/>
<protein>
    <recommendedName>
        <fullName evidence="14">RING-type domain-containing protein</fullName>
    </recommendedName>
</protein>
<dbReference type="InterPro" id="IPR057992">
    <property type="entry name" value="TPR_SYVN1_N"/>
</dbReference>
<evidence type="ECO:0000256" key="2">
    <source>
        <dbReference type="ARBA" id="ARBA00004906"/>
    </source>
</evidence>
<dbReference type="FunFam" id="3.30.40.10:FF:000703">
    <property type="entry name" value="ERAD-associated E3 ubiquitin-protein ligase HRD1, putative"/>
    <property type="match status" value="1"/>
</dbReference>
<reference evidence="15 16" key="1">
    <citation type="submission" date="2021-02" db="EMBL/GenBank/DDBJ databases">
        <title>Porcisia hertigi Genome sequencing and assembly.</title>
        <authorList>
            <person name="Almutairi H."/>
            <person name="Gatherer D."/>
        </authorList>
    </citation>
    <scope>NUCLEOTIDE SEQUENCE [LARGE SCALE GENOMIC DNA]</scope>
    <source>
        <strain evidence="15 16">C119</strain>
    </source>
</reference>
<gene>
    <name evidence="15" type="ORF">JKF63_06172</name>
</gene>
<feature type="transmembrane region" description="Helical" evidence="13">
    <location>
        <begin position="45"/>
        <end position="67"/>
    </location>
</feature>
<dbReference type="PANTHER" id="PTHR22763:SF184">
    <property type="entry name" value="E3 UBIQUITIN-PROTEIN LIGASE SYNOVIOLIN"/>
    <property type="match status" value="1"/>
</dbReference>
<evidence type="ECO:0000259" key="14">
    <source>
        <dbReference type="PROSITE" id="PS50089"/>
    </source>
</evidence>
<feature type="domain" description="RING-type" evidence="14">
    <location>
        <begin position="289"/>
        <end position="330"/>
    </location>
</feature>
<evidence type="ECO:0000256" key="4">
    <source>
        <dbReference type="ARBA" id="ARBA00022692"/>
    </source>
</evidence>
<evidence type="ECO:0000256" key="12">
    <source>
        <dbReference type="SAM" id="MobiDB-lite"/>
    </source>
</evidence>
<keyword evidence="4 13" id="KW-0812">Transmembrane</keyword>
<dbReference type="InterPro" id="IPR001841">
    <property type="entry name" value="Znf_RING"/>
</dbReference>
<keyword evidence="8 13" id="KW-1133">Transmembrane helix</keyword>
<dbReference type="EMBL" id="JAFJZO010000015">
    <property type="protein sequence ID" value="KAG5509163.1"/>
    <property type="molecule type" value="Genomic_DNA"/>
</dbReference>
<feature type="transmembrane region" description="Helical" evidence="13">
    <location>
        <begin position="212"/>
        <end position="235"/>
    </location>
</feature>
<dbReference type="PANTHER" id="PTHR22763">
    <property type="entry name" value="RING ZINC FINGER PROTEIN"/>
    <property type="match status" value="1"/>
</dbReference>
<keyword evidence="6 10" id="KW-0863">Zinc-finger</keyword>
<dbReference type="GO" id="GO:0036503">
    <property type="term" value="P:ERAD pathway"/>
    <property type="evidence" value="ECO:0007669"/>
    <property type="project" value="TreeGrafter"/>
</dbReference>
<keyword evidence="5" id="KW-0479">Metal-binding</keyword>
<dbReference type="SMART" id="SM00184">
    <property type="entry name" value="RING"/>
    <property type="match status" value="1"/>
</dbReference>
<evidence type="ECO:0000256" key="8">
    <source>
        <dbReference type="ARBA" id="ARBA00022989"/>
    </source>
</evidence>
<evidence type="ECO:0000313" key="15">
    <source>
        <dbReference type="EMBL" id="KAG5509163.1"/>
    </source>
</evidence>
<dbReference type="PROSITE" id="PS50089">
    <property type="entry name" value="ZF_RING_2"/>
    <property type="match status" value="1"/>
</dbReference>
<organism evidence="15 16">
    <name type="scientific">Porcisia hertigi</name>
    <dbReference type="NCBI Taxonomy" id="2761500"/>
    <lineage>
        <taxon>Eukaryota</taxon>
        <taxon>Discoba</taxon>
        <taxon>Euglenozoa</taxon>
        <taxon>Kinetoplastea</taxon>
        <taxon>Metakinetoplastina</taxon>
        <taxon>Trypanosomatida</taxon>
        <taxon>Trypanosomatidae</taxon>
        <taxon>Leishmaniinae</taxon>
        <taxon>Porcisia</taxon>
    </lineage>
</organism>
<feature type="coiled-coil region" evidence="11">
    <location>
        <begin position="479"/>
        <end position="506"/>
    </location>
</feature>
<dbReference type="SUPFAM" id="SSF57850">
    <property type="entry name" value="RING/U-box"/>
    <property type="match status" value="1"/>
</dbReference>
<feature type="transmembrane region" description="Helical" evidence="13">
    <location>
        <begin position="144"/>
        <end position="162"/>
    </location>
</feature>
<dbReference type="InterPro" id="IPR050731">
    <property type="entry name" value="HRD1_E3_ubiq-ligases"/>
</dbReference>
<dbReference type="Proteomes" id="UP000674318">
    <property type="component" value="Unassembled WGS sequence"/>
</dbReference>
<proteinExistence type="predicted"/>
<dbReference type="GO" id="GO:0061630">
    <property type="term" value="F:ubiquitin protein ligase activity"/>
    <property type="evidence" value="ECO:0007669"/>
    <property type="project" value="UniProtKB-EC"/>
</dbReference>
<dbReference type="KEGG" id="phet:94292200"/>
<comment type="subcellular location">
    <subcellularLocation>
        <location evidence="1">Endomembrane system</location>
        <topology evidence="1">Multi-pass membrane protein</topology>
    </subcellularLocation>
</comment>
<dbReference type="OrthoDB" id="263722at2759"/>
<feature type="transmembrane region" description="Helical" evidence="13">
    <location>
        <begin position="7"/>
        <end position="25"/>
    </location>
</feature>
<evidence type="ECO:0000256" key="6">
    <source>
        <dbReference type="ARBA" id="ARBA00022771"/>
    </source>
</evidence>
<evidence type="ECO:0000256" key="1">
    <source>
        <dbReference type="ARBA" id="ARBA00004127"/>
    </source>
</evidence>
<evidence type="ECO:0000256" key="10">
    <source>
        <dbReference type="PROSITE-ProRule" id="PRU00175"/>
    </source>
</evidence>
<comment type="pathway">
    <text evidence="2">Protein modification; protein ubiquitination.</text>
</comment>
<keyword evidence="7" id="KW-0862">Zinc</keyword>
<keyword evidence="16" id="KW-1185">Reference proteome</keyword>
<dbReference type="GeneID" id="94292200"/>
<dbReference type="Gene3D" id="3.30.40.10">
    <property type="entry name" value="Zinc/RING finger domain, C3HC4 (zinc finger)"/>
    <property type="match status" value="1"/>
</dbReference>
<evidence type="ECO:0000256" key="9">
    <source>
        <dbReference type="ARBA" id="ARBA00023136"/>
    </source>
</evidence>
<dbReference type="GO" id="GO:0008270">
    <property type="term" value="F:zinc ion binding"/>
    <property type="evidence" value="ECO:0007669"/>
    <property type="project" value="UniProtKB-KW"/>
</dbReference>
<evidence type="ECO:0000256" key="13">
    <source>
        <dbReference type="SAM" id="Phobius"/>
    </source>
</evidence>
<evidence type="ECO:0000256" key="3">
    <source>
        <dbReference type="ARBA" id="ARBA00022679"/>
    </source>
</evidence>
<dbReference type="GO" id="GO:0043161">
    <property type="term" value="P:proteasome-mediated ubiquitin-dependent protein catabolic process"/>
    <property type="evidence" value="ECO:0007669"/>
    <property type="project" value="TreeGrafter"/>
</dbReference>
<dbReference type="Pfam" id="PF13639">
    <property type="entry name" value="zf-RING_2"/>
    <property type="match status" value="1"/>
</dbReference>
<evidence type="ECO:0000256" key="11">
    <source>
        <dbReference type="SAM" id="Coils"/>
    </source>
</evidence>